<dbReference type="PANTHER" id="PTHR12989">
    <property type="entry name" value="ALPHA-1,2-GLUCOSYLTRANSFERASE ALG10"/>
    <property type="match status" value="1"/>
</dbReference>
<dbReference type="Pfam" id="PF04922">
    <property type="entry name" value="DIE2_ALG10"/>
    <property type="match status" value="1"/>
</dbReference>
<evidence type="ECO:0000256" key="12">
    <source>
        <dbReference type="ARBA" id="ARBA00044727"/>
    </source>
</evidence>
<comment type="similarity">
    <text evidence="3 14">Belongs to the ALG10 glucosyltransferase family.</text>
</comment>
<dbReference type="RefSeq" id="XP_007403609.1">
    <property type="nucleotide sequence ID" value="XM_007403547.1"/>
</dbReference>
<feature type="transmembrane region" description="Helical" evidence="14">
    <location>
        <begin position="337"/>
        <end position="356"/>
    </location>
</feature>
<evidence type="ECO:0000256" key="3">
    <source>
        <dbReference type="ARBA" id="ARBA00010600"/>
    </source>
</evidence>
<dbReference type="GO" id="GO:0106073">
    <property type="term" value="F:dolichyl pyrophosphate Glc2Man9GlcNAc2 alpha-1,2-glucosyltransferase activity"/>
    <property type="evidence" value="ECO:0007669"/>
    <property type="project" value="UniProtKB-UniRule"/>
</dbReference>
<dbReference type="EMBL" id="GL883090">
    <property type="protein sequence ID" value="EGG12671.1"/>
    <property type="molecule type" value="Genomic_DNA"/>
</dbReference>
<keyword evidence="11 14" id="KW-0472">Membrane</keyword>
<dbReference type="EC" id="2.4.1.256" evidence="4 14"/>
<evidence type="ECO:0000256" key="10">
    <source>
        <dbReference type="ARBA" id="ARBA00022989"/>
    </source>
</evidence>
<evidence type="ECO:0000256" key="8">
    <source>
        <dbReference type="ARBA" id="ARBA00022692"/>
    </source>
</evidence>
<comment type="catalytic activity">
    <reaction evidence="13">
        <text>an alpha-D-Glc-(1-&gt;3)-alpha-D-Glc-(1-&gt;3)-alpha-D-Man-(1-&gt;2)-alpha-D-Man-(1-&gt;2)-alpha-D-Man-(1-&gt;3)-[alpha-D-Man-(1-&gt;2)-alpha-D-Man-(1-&gt;3)-[alpha-D-Man-(1-&gt;2)-alpha-D-Man-(1-&gt;6)]-alpha-D-Man-(1-&gt;6)]-beta-D-Man-(1-&gt;4)-beta-D-GlcNAc-(1-&gt;4)-alpha-D-GlcNAc-diphospho-di-trans,poly-cis-dolichol + a di-trans,poly-cis-dolichyl beta-D-glucosyl phosphate = a alpha-D-Glc-(1-&gt;2)-alpha-D-Glc-(1-&gt;3)-alpha-D-Glc-(1-&gt;3)-alpha-D-Man-(1-&gt;2)-alpha-D-Man-(1-&gt;2)-alpha-D-Man-(1-&gt;3)-[alpha-D-Man-(1-&gt;2)-alpha-D-Man-(1-&gt;3)-[alpha-D-Man-(1-&gt;2)-alpha-D-Man-(1-&gt;6)]-alpha-D-Man-(1-&gt;6)]-beta-D-Man-(1-&gt;4)-beta-D-GlcNAc-(1-&gt;4)-alpha-D-GlcNAc-diphospho-di-trans,poly-cis-dolichol + a di-trans,poly-cis-dolichyl phosphate + H(+)</text>
        <dbReference type="Rhea" id="RHEA:29543"/>
        <dbReference type="Rhea" id="RHEA-COMP:19498"/>
        <dbReference type="Rhea" id="RHEA-COMP:19502"/>
        <dbReference type="Rhea" id="RHEA-COMP:19512"/>
        <dbReference type="Rhea" id="RHEA-COMP:19522"/>
        <dbReference type="ChEBI" id="CHEBI:15378"/>
        <dbReference type="ChEBI" id="CHEBI:57525"/>
        <dbReference type="ChEBI" id="CHEBI:57683"/>
        <dbReference type="ChEBI" id="CHEBI:132522"/>
        <dbReference type="ChEBI" id="CHEBI:132523"/>
        <dbReference type="EC" id="2.4.1.256"/>
    </reaction>
    <physiologicalReaction direction="left-to-right" evidence="13">
        <dbReference type="Rhea" id="RHEA:29544"/>
    </physiologicalReaction>
</comment>
<feature type="transmembrane region" description="Helical" evidence="14">
    <location>
        <begin position="303"/>
        <end position="325"/>
    </location>
</feature>
<dbReference type="InterPro" id="IPR016900">
    <property type="entry name" value="Alg10"/>
</dbReference>
<evidence type="ECO:0000313" key="15">
    <source>
        <dbReference type="EMBL" id="EGG12671.1"/>
    </source>
</evidence>
<evidence type="ECO:0000256" key="14">
    <source>
        <dbReference type="PIRNR" id="PIRNR028810"/>
    </source>
</evidence>
<feature type="transmembrane region" description="Helical" evidence="14">
    <location>
        <begin position="12"/>
        <end position="29"/>
    </location>
</feature>
<dbReference type="FunCoup" id="F4R3Q7">
    <property type="interactions" value="618"/>
</dbReference>
<dbReference type="VEuPathDB" id="FungiDB:MELLADRAFT_41465"/>
<dbReference type="AlphaFoldDB" id="F4R3Q7"/>
<keyword evidence="7 15" id="KW-0808">Transferase</keyword>
<evidence type="ECO:0000256" key="11">
    <source>
        <dbReference type="ARBA" id="ARBA00023136"/>
    </source>
</evidence>
<protein>
    <recommendedName>
        <fullName evidence="5 14">Dol-P-Glc:Glc(2)Man(9)GlcNAc(2)-PP-Dol alpha-1,2-glucosyltransferase</fullName>
        <ecNumber evidence="4 14">2.4.1.256</ecNumber>
    </recommendedName>
</protein>
<dbReference type="GeneID" id="18927986"/>
<proteinExistence type="inferred from homology"/>
<dbReference type="STRING" id="747676.F4R3Q7"/>
<dbReference type="OrthoDB" id="4769at2759"/>
<organism evidence="16">
    <name type="scientific">Melampsora larici-populina (strain 98AG31 / pathotype 3-4-7)</name>
    <name type="common">Poplar leaf rust fungus</name>
    <dbReference type="NCBI Taxonomy" id="747676"/>
    <lineage>
        <taxon>Eukaryota</taxon>
        <taxon>Fungi</taxon>
        <taxon>Dikarya</taxon>
        <taxon>Basidiomycota</taxon>
        <taxon>Pucciniomycotina</taxon>
        <taxon>Pucciniomycetes</taxon>
        <taxon>Pucciniales</taxon>
        <taxon>Melampsoraceae</taxon>
        <taxon>Melampsora</taxon>
    </lineage>
</organism>
<feature type="transmembrane region" description="Helical" evidence="14">
    <location>
        <begin position="258"/>
        <end position="283"/>
    </location>
</feature>
<keyword evidence="10 14" id="KW-1133">Transmembrane helix</keyword>
<feature type="transmembrane region" description="Helical" evidence="14">
    <location>
        <begin position="136"/>
        <end position="157"/>
    </location>
</feature>
<comment type="caution">
    <text evidence="14">Lacks conserved residue(s) required for the propagation of feature annotation.</text>
</comment>
<accession>F4R3Q7</accession>
<dbReference type="Proteomes" id="UP000001072">
    <property type="component" value="Unassembled WGS sequence"/>
</dbReference>
<sequence>MDYKQTQSLTSFVAISAYVAAIVLISGQFNELVPEPYMDEIFHVKQARTYCQGQWLEWDDKITTPPGLYLPIAILHHLLPYWFTCSINGLRSMNAVLLCILPWLNSRILSHFRKTPYPPYPGVKPRVRFLIPEDDIILEAIVISCFPIAYFSGFLFYTDIASLVSVLACYDQSLTGHHITAGLLGLLSCTFRQTNVIWVAFIAGSALLAQFKPIPTTPGETVKSPTLQPQPKLFNPPLMDSSLRVHLKVSYNFPLFSLYNFSICLVMLPYLSVMGCFMAFLIWNGGIVLGDKSSHEVIAHVPQVYYFVGFTVLFFAPLVLDRLLFKRSLLRLCQSSVLKSIISCVVMIWTVYKFTYEHPFILADNRHYVFYVWRRVFKFHSIVKYALVPGYLFGMRLLWERLARSYTTTLLLMVFYAFALILTLVPSPLIEPRYFLIPYILLRLHIRPVIEESRTWSIRLIGEGSLYGIVNAFTLGMFLYRPWKSQPGEWEGTWQRFMW</sequence>
<evidence type="ECO:0000256" key="13">
    <source>
        <dbReference type="ARBA" id="ARBA00048064"/>
    </source>
</evidence>
<evidence type="ECO:0000256" key="1">
    <source>
        <dbReference type="ARBA" id="ARBA00004477"/>
    </source>
</evidence>
<dbReference type="GO" id="GO:0005789">
    <property type="term" value="C:endoplasmic reticulum membrane"/>
    <property type="evidence" value="ECO:0007669"/>
    <property type="project" value="UniProtKB-SubCell"/>
</dbReference>
<keyword evidence="9" id="KW-0256">Endoplasmic reticulum</keyword>
<evidence type="ECO:0000313" key="16">
    <source>
        <dbReference type="Proteomes" id="UP000001072"/>
    </source>
</evidence>
<dbReference type="GO" id="GO:0006488">
    <property type="term" value="P:dolichol-linked oligosaccharide biosynthetic process"/>
    <property type="evidence" value="ECO:0007669"/>
    <property type="project" value="UniProtKB-UniRule"/>
</dbReference>
<dbReference type="PANTHER" id="PTHR12989:SF10">
    <property type="entry name" value="DOL-P-GLC:GLC(2)MAN(9)GLCNAC(2)-PP-DOL ALPHA-1,2-GLUCOSYLTRANSFERASE-RELATED"/>
    <property type="match status" value="1"/>
</dbReference>
<comment type="subcellular location">
    <subcellularLocation>
        <location evidence="1">Endoplasmic reticulum membrane</location>
        <topology evidence="1">Multi-pass membrane protein</topology>
    </subcellularLocation>
</comment>
<dbReference type="KEGG" id="mlr:MELLADRAFT_41465"/>
<evidence type="ECO:0000256" key="6">
    <source>
        <dbReference type="ARBA" id="ARBA00022676"/>
    </source>
</evidence>
<name>F4R3Q7_MELLP</name>
<keyword evidence="16" id="KW-1185">Reference proteome</keyword>
<dbReference type="InParanoid" id="F4R3Q7"/>
<evidence type="ECO:0000256" key="9">
    <source>
        <dbReference type="ARBA" id="ARBA00022824"/>
    </source>
</evidence>
<comment type="function">
    <text evidence="12">Dol-P-Glc:Glc(2)Man(9)GlcNAc(2)-PP-Dol alpha-1,2-glucosyltransferase that operates in the biosynthetic pathway of dolichol-linked oligosaccharides, the glycan precursors employed in protein asparagine (N)-glycosylation. The assembly of dolichol-linked oligosaccharides begins on the cytosolic side of the endoplasmic reticulum membrane and finishes in its lumen. The sequential addition of sugars to dolichol pyrophosphate produces dolichol-linked oligosaccharides containing fourteen sugars, including two GlcNAcs, nine mannoses and three glucoses. Once assembled, the oligosaccharide is transferred from the lipid to nascent proteins by oligosaccharyltransferases. In the lumen of the endoplasmic reticulum, adds the third and last glucose residue from dolichyl phosphate glucose (Dol-P-Glc) onto the lipid-linked oligosaccharide intermediate Glc(2)Man(9)GlcNAc(2)-PP-Dol to produce Glc(3)Man(9)GlcNAc(2)-PP-Dol.</text>
</comment>
<evidence type="ECO:0000256" key="7">
    <source>
        <dbReference type="ARBA" id="ARBA00022679"/>
    </source>
</evidence>
<comment type="pathway">
    <text evidence="2">Protein modification; protein glycosylation.</text>
</comment>
<reference evidence="16" key="1">
    <citation type="journal article" date="2011" name="Proc. Natl. Acad. Sci. U.S.A.">
        <title>Obligate biotrophy features unraveled by the genomic analysis of rust fungi.</title>
        <authorList>
            <person name="Duplessis S."/>
            <person name="Cuomo C.A."/>
            <person name="Lin Y.-C."/>
            <person name="Aerts A."/>
            <person name="Tisserant E."/>
            <person name="Veneault-Fourrey C."/>
            <person name="Joly D.L."/>
            <person name="Hacquard S."/>
            <person name="Amselem J."/>
            <person name="Cantarel B.L."/>
            <person name="Chiu R."/>
            <person name="Coutinho P.M."/>
            <person name="Feau N."/>
            <person name="Field M."/>
            <person name="Frey P."/>
            <person name="Gelhaye E."/>
            <person name="Goldberg J."/>
            <person name="Grabherr M.G."/>
            <person name="Kodira C.D."/>
            <person name="Kohler A."/>
            <person name="Kuees U."/>
            <person name="Lindquist E.A."/>
            <person name="Lucas S.M."/>
            <person name="Mago R."/>
            <person name="Mauceli E."/>
            <person name="Morin E."/>
            <person name="Murat C."/>
            <person name="Pangilinan J.L."/>
            <person name="Park R."/>
            <person name="Pearson M."/>
            <person name="Quesneville H."/>
            <person name="Rouhier N."/>
            <person name="Sakthikumar S."/>
            <person name="Salamov A.A."/>
            <person name="Schmutz J."/>
            <person name="Selles B."/>
            <person name="Shapiro H."/>
            <person name="Tanguay P."/>
            <person name="Tuskan G.A."/>
            <person name="Henrissat B."/>
            <person name="Van de Peer Y."/>
            <person name="Rouze P."/>
            <person name="Ellis J.G."/>
            <person name="Dodds P.N."/>
            <person name="Schein J.E."/>
            <person name="Zhong S."/>
            <person name="Hamelin R.C."/>
            <person name="Grigoriev I.V."/>
            <person name="Szabo L.J."/>
            <person name="Martin F."/>
        </authorList>
    </citation>
    <scope>NUCLEOTIDE SEQUENCE [LARGE SCALE GENOMIC DNA]</scope>
    <source>
        <strain evidence="16">98AG31 / pathotype 3-4-7</strain>
    </source>
</reference>
<feature type="transmembrane region" description="Helical" evidence="14">
    <location>
        <begin position="376"/>
        <end position="398"/>
    </location>
</feature>
<evidence type="ECO:0000256" key="2">
    <source>
        <dbReference type="ARBA" id="ARBA00004922"/>
    </source>
</evidence>
<evidence type="ECO:0000256" key="4">
    <source>
        <dbReference type="ARBA" id="ARBA00011967"/>
    </source>
</evidence>
<evidence type="ECO:0000256" key="5">
    <source>
        <dbReference type="ARBA" id="ARBA00018512"/>
    </source>
</evidence>
<keyword evidence="8 14" id="KW-0812">Transmembrane</keyword>
<dbReference type="PIRSF" id="PIRSF028810">
    <property type="entry name" value="Alpha1_2_glucosyltferase_Alg10"/>
    <property type="match status" value="1"/>
</dbReference>
<gene>
    <name evidence="15" type="ORF">MELLADRAFT_41465</name>
</gene>
<feature type="transmembrane region" description="Helical" evidence="14">
    <location>
        <begin position="410"/>
        <end position="430"/>
    </location>
</feature>
<dbReference type="eggNOG" id="KOG2642">
    <property type="taxonomic scope" value="Eukaryota"/>
</dbReference>
<keyword evidence="6 14" id="KW-0328">Glycosyltransferase</keyword>
<dbReference type="HOGENOM" id="CLU_017053_1_0_1"/>